<dbReference type="RefSeq" id="WP_111343684.1">
    <property type="nucleotide sequence ID" value="NZ_QLII01000001.1"/>
</dbReference>
<evidence type="ECO:0008006" key="10">
    <source>
        <dbReference type="Google" id="ProtNLM"/>
    </source>
</evidence>
<dbReference type="PANTHER" id="PTHR11319:SF35">
    <property type="entry name" value="OUTER MEMBRANE PROTEIN PMPC-RELATED"/>
    <property type="match status" value="1"/>
</dbReference>
<evidence type="ECO:0000256" key="3">
    <source>
        <dbReference type="ARBA" id="ARBA00004613"/>
    </source>
</evidence>
<dbReference type="GO" id="GO:0005576">
    <property type="term" value="C:extracellular region"/>
    <property type="evidence" value="ECO:0007669"/>
    <property type="project" value="UniProtKB-SubCell"/>
</dbReference>
<dbReference type="SUPFAM" id="SSF51126">
    <property type="entry name" value="Pectin lyase-like"/>
    <property type="match status" value="1"/>
</dbReference>
<gene>
    <name evidence="8" type="ORF">HMF3257_16340</name>
</gene>
<evidence type="ECO:0000256" key="2">
    <source>
        <dbReference type="ARBA" id="ARBA00004442"/>
    </source>
</evidence>
<dbReference type="Pfam" id="PF02415">
    <property type="entry name" value="Chlam_PMP"/>
    <property type="match status" value="4"/>
</dbReference>
<evidence type="ECO:0000256" key="5">
    <source>
        <dbReference type="ARBA" id="ARBA00022729"/>
    </source>
</evidence>
<keyword evidence="7" id="KW-0998">Cell outer membrane</keyword>
<dbReference type="InterPro" id="IPR011050">
    <property type="entry name" value="Pectin_lyase_fold/virulence"/>
</dbReference>
<name>A0A327NJJ3_9BACT</name>
<evidence type="ECO:0000256" key="4">
    <source>
        <dbReference type="ARBA" id="ARBA00022525"/>
    </source>
</evidence>
<dbReference type="InterPro" id="IPR003368">
    <property type="entry name" value="POMP_repeat"/>
</dbReference>
<proteinExistence type="predicted"/>
<evidence type="ECO:0000256" key="1">
    <source>
        <dbReference type="ARBA" id="ARBA00004196"/>
    </source>
</evidence>
<keyword evidence="6" id="KW-0472">Membrane</keyword>
<protein>
    <recommendedName>
        <fullName evidence="10">Right-handed parallel beta-helix repeat-containing protein</fullName>
    </recommendedName>
</protein>
<evidence type="ECO:0000313" key="8">
    <source>
        <dbReference type="EMBL" id="RAI75357.1"/>
    </source>
</evidence>
<comment type="caution">
    <text evidence="8">The sequence shown here is derived from an EMBL/GenBank/DDBJ whole genome shotgun (WGS) entry which is preliminary data.</text>
</comment>
<dbReference type="AlphaFoldDB" id="A0A327NJJ3"/>
<dbReference type="EMBL" id="QLII01000001">
    <property type="protein sequence ID" value="RAI75357.1"/>
    <property type="molecule type" value="Genomic_DNA"/>
</dbReference>
<dbReference type="Proteomes" id="UP000249016">
    <property type="component" value="Unassembled WGS sequence"/>
</dbReference>
<evidence type="ECO:0000256" key="6">
    <source>
        <dbReference type="ARBA" id="ARBA00023136"/>
    </source>
</evidence>
<accession>A0A327NJJ3</accession>
<keyword evidence="9" id="KW-1185">Reference proteome</keyword>
<comment type="subcellular location">
    <subcellularLocation>
        <location evidence="1">Cell envelope</location>
    </subcellularLocation>
    <subcellularLocation>
        <location evidence="2">Cell outer membrane</location>
    </subcellularLocation>
    <subcellularLocation>
        <location evidence="3">Secreted</location>
    </subcellularLocation>
</comment>
<keyword evidence="5" id="KW-0732">Signal</keyword>
<dbReference type="GO" id="GO:0009279">
    <property type="term" value="C:cell outer membrane"/>
    <property type="evidence" value="ECO:0007669"/>
    <property type="project" value="UniProtKB-SubCell"/>
</dbReference>
<evidence type="ECO:0000313" key="9">
    <source>
        <dbReference type="Proteomes" id="UP000249016"/>
    </source>
</evidence>
<keyword evidence="4" id="KW-0964">Secreted</keyword>
<dbReference type="PANTHER" id="PTHR11319">
    <property type="entry name" value="G PROTEIN-COUPLED RECEPTOR-RELATED"/>
    <property type="match status" value="1"/>
</dbReference>
<sequence>MCYQWGNANGNNSTDERGGAIYSFSSSPRLINCSLQSNSALVNGGAIYDTGSSFSLINCSFQQNTADRGGAIYINASNPILINCWFQANTVTSNGGAIYNNISNPSLVNCSLQNNTATVGGGAIYNQGNRNVNNTISLINSVLFNNGGANTFMLTDGGSLSASYSLFEPSVTGYTDGGNNLTTTITPFVSGNSVALNACSPAINSGSNQAYSVANGPTIDIAGNPRFVNTVIDRGPMSTRAYPPA</sequence>
<evidence type="ECO:0000256" key="7">
    <source>
        <dbReference type="ARBA" id="ARBA00023237"/>
    </source>
</evidence>
<organism evidence="8 9">
    <name type="scientific">Spirosoma telluris</name>
    <dbReference type="NCBI Taxonomy" id="2183553"/>
    <lineage>
        <taxon>Bacteria</taxon>
        <taxon>Pseudomonadati</taxon>
        <taxon>Bacteroidota</taxon>
        <taxon>Cytophagia</taxon>
        <taxon>Cytophagales</taxon>
        <taxon>Cytophagaceae</taxon>
        <taxon>Spirosoma</taxon>
    </lineage>
</organism>
<reference evidence="8 9" key="1">
    <citation type="submission" date="2018-06" db="EMBL/GenBank/DDBJ databases">
        <title>Spirosoma sp. HMF3257 Genome sequencing and assembly.</title>
        <authorList>
            <person name="Kang H."/>
            <person name="Cha I."/>
            <person name="Kim H."/>
            <person name="Kang J."/>
            <person name="Joh K."/>
        </authorList>
    </citation>
    <scope>NUCLEOTIDE SEQUENCE [LARGE SCALE GENOMIC DNA]</scope>
    <source>
        <strain evidence="8 9">HMF3257</strain>
    </source>
</reference>